<organism evidence="2 3">
    <name type="scientific">Apostasia shenzhenica</name>
    <dbReference type="NCBI Taxonomy" id="1088818"/>
    <lineage>
        <taxon>Eukaryota</taxon>
        <taxon>Viridiplantae</taxon>
        <taxon>Streptophyta</taxon>
        <taxon>Embryophyta</taxon>
        <taxon>Tracheophyta</taxon>
        <taxon>Spermatophyta</taxon>
        <taxon>Magnoliopsida</taxon>
        <taxon>Liliopsida</taxon>
        <taxon>Asparagales</taxon>
        <taxon>Orchidaceae</taxon>
        <taxon>Apostasioideae</taxon>
        <taxon>Apostasia</taxon>
    </lineage>
</organism>
<accession>A0A2I0B0S2</accession>
<dbReference type="CDD" id="cd00118">
    <property type="entry name" value="LysM"/>
    <property type="match status" value="1"/>
</dbReference>
<dbReference type="SUPFAM" id="SSF54106">
    <property type="entry name" value="LysM domain"/>
    <property type="match status" value="1"/>
</dbReference>
<dbReference type="InterPro" id="IPR045030">
    <property type="entry name" value="LYSM1-4"/>
</dbReference>
<feature type="domain" description="LysM" evidence="1">
    <location>
        <begin position="130"/>
        <end position="174"/>
    </location>
</feature>
<proteinExistence type="predicted"/>
<reference evidence="2 3" key="1">
    <citation type="journal article" date="2017" name="Nature">
        <title>The Apostasia genome and the evolution of orchids.</title>
        <authorList>
            <person name="Zhang G.Q."/>
            <person name="Liu K.W."/>
            <person name="Li Z."/>
            <person name="Lohaus R."/>
            <person name="Hsiao Y.Y."/>
            <person name="Niu S.C."/>
            <person name="Wang J.Y."/>
            <person name="Lin Y.C."/>
            <person name="Xu Q."/>
            <person name="Chen L.J."/>
            <person name="Yoshida K."/>
            <person name="Fujiwara S."/>
            <person name="Wang Z.W."/>
            <person name="Zhang Y.Q."/>
            <person name="Mitsuda N."/>
            <person name="Wang M."/>
            <person name="Liu G.H."/>
            <person name="Pecoraro L."/>
            <person name="Huang H.X."/>
            <person name="Xiao X.J."/>
            <person name="Lin M."/>
            <person name="Wu X.Y."/>
            <person name="Wu W.L."/>
            <person name="Chen Y.Y."/>
            <person name="Chang S.B."/>
            <person name="Sakamoto S."/>
            <person name="Ohme-Takagi M."/>
            <person name="Yagi M."/>
            <person name="Zeng S.J."/>
            <person name="Shen C.Y."/>
            <person name="Yeh C.M."/>
            <person name="Luo Y.B."/>
            <person name="Tsai W.C."/>
            <person name="Van de Peer Y."/>
            <person name="Liu Z.J."/>
        </authorList>
    </citation>
    <scope>NUCLEOTIDE SEQUENCE [LARGE SCALE GENOMIC DNA]</scope>
    <source>
        <strain evidence="3">cv. Shenzhen</strain>
        <tissue evidence="2">Stem</tissue>
    </source>
</reference>
<dbReference type="Pfam" id="PF12937">
    <property type="entry name" value="F-box-like"/>
    <property type="match status" value="1"/>
</dbReference>
<name>A0A2I0B0S2_9ASPA</name>
<dbReference type="AlphaFoldDB" id="A0A2I0B0S2"/>
<dbReference type="PROSITE" id="PS51782">
    <property type="entry name" value="LYSM"/>
    <property type="match status" value="1"/>
</dbReference>
<dbReference type="PANTHER" id="PTHR20932:SF8">
    <property type="entry name" value="LD22649P"/>
    <property type="match status" value="1"/>
</dbReference>
<gene>
    <name evidence="2" type="ORF">AXF42_Ash014291</name>
</gene>
<dbReference type="Gene3D" id="1.20.1280.50">
    <property type="match status" value="1"/>
</dbReference>
<keyword evidence="3" id="KW-1185">Reference proteome</keyword>
<dbReference type="PANTHER" id="PTHR20932">
    <property type="entry name" value="LYSM AND PUTATIVE PEPTIDOGLYCAN-BINDING DOMAIN-CONTAINING PROTEIN"/>
    <property type="match status" value="1"/>
</dbReference>
<evidence type="ECO:0000313" key="2">
    <source>
        <dbReference type="EMBL" id="PKA61375.1"/>
    </source>
</evidence>
<dbReference type="InterPro" id="IPR001810">
    <property type="entry name" value="F-box_dom"/>
</dbReference>
<dbReference type="InterPro" id="IPR036047">
    <property type="entry name" value="F-box-like_dom_sf"/>
</dbReference>
<dbReference type="Pfam" id="PF01476">
    <property type="entry name" value="LysM"/>
    <property type="match status" value="1"/>
</dbReference>
<dbReference type="InterPro" id="IPR036779">
    <property type="entry name" value="LysM_dom_sf"/>
</dbReference>
<dbReference type="OrthoDB" id="538216at2759"/>
<evidence type="ECO:0000259" key="1">
    <source>
        <dbReference type="PROSITE" id="PS51782"/>
    </source>
</evidence>
<dbReference type="SUPFAM" id="SSF81383">
    <property type="entry name" value="F-box domain"/>
    <property type="match status" value="1"/>
</dbReference>
<dbReference type="Proteomes" id="UP000236161">
    <property type="component" value="Unassembled WGS sequence"/>
</dbReference>
<dbReference type="SMART" id="SM00257">
    <property type="entry name" value="LysM"/>
    <property type="match status" value="1"/>
</dbReference>
<dbReference type="InterPro" id="IPR018392">
    <property type="entry name" value="LysM"/>
</dbReference>
<evidence type="ECO:0000313" key="3">
    <source>
        <dbReference type="Proteomes" id="UP000236161"/>
    </source>
</evidence>
<sequence>MREPDLFEPSRSAIRWDAVEKTTRSTPSLNLTNPAAETLDFAAAAATVLSPMNSNFLALGTKDLLRSILELLPPADLARAACVCRLWREVASGREMQERAFRKPFMVRRVLGSPSSSGFWRHPDLDRFAISHRLVRGDTVPGLALKYSVQLMDIKRLNNMMSDHGIYSRQRLLIPIRDPNLLHNSTCYIELDPHAKREVAVLYLEGRPDGLFLLPRGRFTTEQGRKKILDSVKRSLQVDDETAAYYLSVSNGDPRDAILQFSEDLSWEREQQRRAHW</sequence>
<dbReference type="EMBL" id="KZ451930">
    <property type="protein sequence ID" value="PKA61375.1"/>
    <property type="molecule type" value="Genomic_DNA"/>
</dbReference>
<protein>
    <submittedName>
        <fullName evidence="2">F-box protein</fullName>
    </submittedName>
</protein>
<dbReference type="Gene3D" id="3.10.350.10">
    <property type="entry name" value="LysM domain"/>
    <property type="match status" value="1"/>
</dbReference>